<evidence type="ECO:0000313" key="1">
    <source>
        <dbReference type="EMBL" id="KAI0051183.1"/>
    </source>
</evidence>
<accession>A0ACB8S4Z9</accession>
<dbReference type="Proteomes" id="UP000814033">
    <property type="component" value="Unassembled WGS sequence"/>
</dbReference>
<proteinExistence type="predicted"/>
<organism evidence="1 2">
    <name type="scientific">Auriscalpium vulgare</name>
    <dbReference type="NCBI Taxonomy" id="40419"/>
    <lineage>
        <taxon>Eukaryota</taxon>
        <taxon>Fungi</taxon>
        <taxon>Dikarya</taxon>
        <taxon>Basidiomycota</taxon>
        <taxon>Agaricomycotina</taxon>
        <taxon>Agaricomycetes</taxon>
        <taxon>Russulales</taxon>
        <taxon>Auriscalpiaceae</taxon>
        <taxon>Auriscalpium</taxon>
    </lineage>
</organism>
<name>A0ACB8S4Z9_9AGAM</name>
<keyword evidence="2" id="KW-1185">Reference proteome</keyword>
<protein>
    <submittedName>
        <fullName evidence="1">Uncharacterized protein</fullName>
    </submittedName>
</protein>
<comment type="caution">
    <text evidence="1">The sequence shown here is derived from an EMBL/GenBank/DDBJ whole genome shotgun (WGS) entry which is preliminary data.</text>
</comment>
<reference evidence="1" key="2">
    <citation type="journal article" date="2022" name="New Phytol.">
        <title>Evolutionary transition to the ectomycorrhizal habit in the genomes of a hyperdiverse lineage of mushroom-forming fungi.</title>
        <authorList>
            <person name="Looney B."/>
            <person name="Miyauchi S."/>
            <person name="Morin E."/>
            <person name="Drula E."/>
            <person name="Courty P.E."/>
            <person name="Kohler A."/>
            <person name="Kuo A."/>
            <person name="LaButti K."/>
            <person name="Pangilinan J."/>
            <person name="Lipzen A."/>
            <person name="Riley R."/>
            <person name="Andreopoulos W."/>
            <person name="He G."/>
            <person name="Johnson J."/>
            <person name="Nolan M."/>
            <person name="Tritt A."/>
            <person name="Barry K.W."/>
            <person name="Grigoriev I.V."/>
            <person name="Nagy L.G."/>
            <person name="Hibbett D."/>
            <person name="Henrissat B."/>
            <person name="Matheny P.B."/>
            <person name="Labbe J."/>
            <person name="Martin F.M."/>
        </authorList>
    </citation>
    <scope>NUCLEOTIDE SEQUENCE</scope>
    <source>
        <strain evidence="1">FP105234-sp</strain>
    </source>
</reference>
<evidence type="ECO:0000313" key="2">
    <source>
        <dbReference type="Proteomes" id="UP000814033"/>
    </source>
</evidence>
<gene>
    <name evidence="1" type="ORF">FA95DRAFT_1554754</name>
</gene>
<sequence length="355" mass="39720">MSLSPRDTDAPPPASHTPSAPTTPRTRMSAKDKDEDRDELSDDDAAFDEDEDGGDPNVFKIRGSLEQPDAQAITTERLHWLMHQAHIDLQPAYQRDVVWSKAKQMEMIHSIYHNFYVPPVIFAVTVDDDGEETRVCVDGKQRLTSILLFIDGQIPYQDPATRKLWYFTAPDGKKALIPEHGRKLFAEKVLTCVEYRHLSMSAERDVFQRVQMGMPLKTAEKWQAISSAWADWINRIEMQYIGVDGGLAQAIPIDTRRGNGFYNLAALAYCLDCLPAQVVPVGKSVEKWLATGNGPAHAFERAFVQILQRLLEMAPDPDVNEVFKVSAKVSPVEFVYMGACVRPRLRASDADGGCG</sequence>
<dbReference type="EMBL" id="MU275854">
    <property type="protein sequence ID" value="KAI0051183.1"/>
    <property type="molecule type" value="Genomic_DNA"/>
</dbReference>
<reference evidence="1" key="1">
    <citation type="submission" date="2021-02" db="EMBL/GenBank/DDBJ databases">
        <authorList>
            <consortium name="DOE Joint Genome Institute"/>
            <person name="Ahrendt S."/>
            <person name="Looney B.P."/>
            <person name="Miyauchi S."/>
            <person name="Morin E."/>
            <person name="Drula E."/>
            <person name="Courty P.E."/>
            <person name="Chicoki N."/>
            <person name="Fauchery L."/>
            <person name="Kohler A."/>
            <person name="Kuo A."/>
            <person name="Labutti K."/>
            <person name="Pangilinan J."/>
            <person name="Lipzen A."/>
            <person name="Riley R."/>
            <person name="Andreopoulos W."/>
            <person name="He G."/>
            <person name="Johnson J."/>
            <person name="Barry K.W."/>
            <person name="Grigoriev I.V."/>
            <person name="Nagy L."/>
            <person name="Hibbett D."/>
            <person name="Henrissat B."/>
            <person name="Matheny P.B."/>
            <person name="Labbe J."/>
            <person name="Martin F."/>
        </authorList>
    </citation>
    <scope>NUCLEOTIDE SEQUENCE</scope>
    <source>
        <strain evidence="1">FP105234-sp</strain>
    </source>
</reference>